<dbReference type="EMBL" id="JAEHOC010000003">
    <property type="protein sequence ID" value="KAG2443416.1"/>
    <property type="molecule type" value="Genomic_DNA"/>
</dbReference>
<dbReference type="Pfam" id="PF08487">
    <property type="entry name" value="VIT"/>
    <property type="match status" value="1"/>
</dbReference>
<accession>A0A835TFZ9</accession>
<reference evidence="3" key="1">
    <citation type="journal article" date="2020" name="bioRxiv">
        <title>Comparative genomics of Chlamydomonas.</title>
        <authorList>
            <person name="Craig R.J."/>
            <person name="Hasan A.R."/>
            <person name="Ness R.W."/>
            <person name="Keightley P.D."/>
        </authorList>
    </citation>
    <scope>NUCLEOTIDE SEQUENCE</scope>
    <source>
        <strain evidence="3">SAG 7.73</strain>
    </source>
</reference>
<dbReference type="OrthoDB" id="539169at2759"/>
<dbReference type="SUPFAM" id="SSF53300">
    <property type="entry name" value="vWA-like"/>
    <property type="match status" value="1"/>
</dbReference>
<evidence type="ECO:0000313" key="3">
    <source>
        <dbReference type="EMBL" id="KAG2443416.1"/>
    </source>
</evidence>
<dbReference type="PANTHER" id="PTHR45737:SF6">
    <property type="entry name" value="VON WILLEBRAND FACTOR A DOMAIN-CONTAINING PROTEIN 5A"/>
    <property type="match status" value="1"/>
</dbReference>
<dbReference type="InterPro" id="IPR036465">
    <property type="entry name" value="vWFA_dom_sf"/>
</dbReference>
<dbReference type="PROSITE" id="PS50234">
    <property type="entry name" value="VWFA"/>
    <property type="match status" value="1"/>
</dbReference>
<dbReference type="Pfam" id="PF13768">
    <property type="entry name" value="VWA_3"/>
    <property type="match status" value="1"/>
</dbReference>
<feature type="domain" description="VWFA" evidence="1">
    <location>
        <begin position="289"/>
        <end position="397"/>
    </location>
</feature>
<protein>
    <submittedName>
        <fullName evidence="3">Uncharacterized protein</fullName>
    </submittedName>
</protein>
<feature type="domain" description="VIT" evidence="2">
    <location>
        <begin position="1"/>
        <end position="119"/>
    </location>
</feature>
<dbReference type="Gene3D" id="3.40.50.410">
    <property type="entry name" value="von Willebrand factor, type A domain"/>
    <property type="match status" value="1"/>
</dbReference>
<organism evidence="3 4">
    <name type="scientific">Chlamydomonas incerta</name>
    <dbReference type="NCBI Taxonomy" id="51695"/>
    <lineage>
        <taxon>Eukaryota</taxon>
        <taxon>Viridiplantae</taxon>
        <taxon>Chlorophyta</taxon>
        <taxon>core chlorophytes</taxon>
        <taxon>Chlorophyceae</taxon>
        <taxon>CS clade</taxon>
        <taxon>Chlamydomonadales</taxon>
        <taxon>Chlamydomonadaceae</taxon>
        <taxon>Chlamydomonas</taxon>
    </lineage>
</organism>
<gene>
    <name evidence="3" type="ORF">HXX76_001774</name>
</gene>
<keyword evidence="4" id="KW-1185">Reference proteome</keyword>
<evidence type="ECO:0000313" key="4">
    <source>
        <dbReference type="Proteomes" id="UP000650467"/>
    </source>
</evidence>
<dbReference type="PROSITE" id="PS51468">
    <property type="entry name" value="VIT"/>
    <property type="match status" value="1"/>
</dbReference>
<sequence>MPVPLKRRDVSATVYAAASFSDTKETLSYVSDVECSAVFRFPLPPRAAVYRFRAVFGDREVVTKVKPRAAAREEFDLAVSQGHSAVHMAQHEAGASVFEVSLGNLEAHTEVTVEFSYLRLLDAFGGTLEWSHTATWVPPYVGSAGDVATGVDKVASSLPTFAAKVTYVLSYEVTVRAEAGTVRAIDSPEPVAVERPAAAAAGAAKAAGAAAAAEEVWRVRLPEQVADPSKDLTLAIELDPKAARRSGLRVQRTPASRGGEQRTVALATFVPPLPSPPAAADGKQQLRKEIWFVVDCSGSMSGRPINQAREAALFFVRDLPVDSGVRFNMTVFGSSHNSLYDSCKPYDSKTEKEAVAWIQNKVHANLGGTEILKTLESIYLTPIAAGYSREVIFLTDGGISGHEEERIIKSMVGRRRAAAGASALPQEDAHDAFGAFAYAGSLAQFLSVHPPGPAGTPPQQQLELLEAALQSKAAVFREYDVAPPHRLQSELQVVQRALGIRRTVEAARRTHVLCMGIGHGVHRGVLDGMAAASDGEAVYVSEHEGIAAKAAFLKKIATGCHGLVSVRVRAGGALVRMAPHVLPQRVFAGEPLHVLMEVVSAEPDAAVELTAEWAEPEAAGGAAPPLTLSLPLGPALASAAEEGESLPVLHAMAYIGSLMAGTSPLHVRPDGTPLAAPPSADTVKEAVVRLAVAEHLVTPHTSAVGVSLRRDPAAPEAAATVVEVPLQLPHGRSSKMWGTHHTPATQHAVNGFAFGTPAASHPSSQQGFTTAPCFSTTPCAAAPFAAAAPAAFGTAAAASSPFGGCASNGTSLFGAAARPGLFSGSAPSFGPAASLNTASAPAFGAAAVCTPPMAFGFHSPSSCNGSGHAHNSAGGFSFASAAAPTPAAGCHPFGAGSPAAFGIRPFGGGQAPSPGATSAFGLFGAPPAAAHQVVTARTAAEEEDDAAATVPPLLSRLNLQRTTEGYWVASAELALLLGQTSESLVALHPRRPEGLTDDAWATVIVLAVLRRCLAAQREVWADMEAKALGWLAVAWPEGGKLTAPGSSSSVGGTLLTVAKALERLPKV</sequence>
<evidence type="ECO:0000259" key="1">
    <source>
        <dbReference type="PROSITE" id="PS50234"/>
    </source>
</evidence>
<dbReference type="Proteomes" id="UP000650467">
    <property type="component" value="Unassembled WGS sequence"/>
</dbReference>
<dbReference type="AlphaFoldDB" id="A0A835TFZ9"/>
<dbReference type="InterPro" id="IPR013694">
    <property type="entry name" value="VIT"/>
</dbReference>
<comment type="caution">
    <text evidence="3">The sequence shown here is derived from an EMBL/GenBank/DDBJ whole genome shotgun (WGS) entry which is preliminary data.</text>
</comment>
<dbReference type="PANTHER" id="PTHR45737">
    <property type="entry name" value="VON WILLEBRAND FACTOR A DOMAIN-CONTAINING PROTEIN 5A"/>
    <property type="match status" value="1"/>
</dbReference>
<name>A0A835TFZ9_CHLIN</name>
<dbReference type="InterPro" id="IPR002035">
    <property type="entry name" value="VWF_A"/>
</dbReference>
<proteinExistence type="predicted"/>
<dbReference type="SMART" id="SM00609">
    <property type="entry name" value="VIT"/>
    <property type="match status" value="1"/>
</dbReference>
<evidence type="ECO:0000259" key="2">
    <source>
        <dbReference type="PROSITE" id="PS51468"/>
    </source>
</evidence>